<sequence length="132" mass="15769">MIEHDWQMCYLSRQRYCGQKDIGTIRWRFRLPDANIEWNQINILVKGRTYESGVIELLVILSTGKNFCFNLNEMFHIKRNDFDPQIEWFDIEAKLMFGEGDIAWQHAQLFRQKLLLPQNQTADDPLFTISIE</sequence>
<protein>
    <recommendedName>
        <fullName evidence="1">PAW domain-containing protein</fullName>
    </recommendedName>
</protein>
<accession>A0A1Y3BVF4</accession>
<dbReference type="InterPro" id="IPR038680">
    <property type="entry name" value="PAW_sf"/>
</dbReference>
<dbReference type="AlphaFoldDB" id="A0A1Y3BVF4"/>
<feature type="domain" description="PAW" evidence="1">
    <location>
        <begin position="2"/>
        <end position="115"/>
    </location>
</feature>
<comment type="caution">
    <text evidence="2">The sequence shown here is derived from an EMBL/GenBank/DDBJ whole genome shotgun (WGS) entry which is preliminary data.</text>
</comment>
<dbReference type="SUPFAM" id="SSF49785">
    <property type="entry name" value="Galactose-binding domain-like"/>
    <property type="match status" value="1"/>
</dbReference>
<dbReference type="Proteomes" id="UP000194236">
    <property type="component" value="Unassembled WGS sequence"/>
</dbReference>
<dbReference type="InterPro" id="IPR006588">
    <property type="entry name" value="Peptide_N_glycanase_PAW_dom"/>
</dbReference>
<dbReference type="OrthoDB" id="409136at2759"/>
<dbReference type="InterPro" id="IPR008979">
    <property type="entry name" value="Galactose-bd-like_sf"/>
</dbReference>
<evidence type="ECO:0000313" key="2">
    <source>
        <dbReference type="EMBL" id="OTF84047.1"/>
    </source>
</evidence>
<gene>
    <name evidence="2" type="ORF">BLA29_004838</name>
</gene>
<organism evidence="2 3">
    <name type="scientific">Euroglyphus maynei</name>
    <name type="common">Mayne's house dust mite</name>
    <dbReference type="NCBI Taxonomy" id="6958"/>
    <lineage>
        <taxon>Eukaryota</taxon>
        <taxon>Metazoa</taxon>
        <taxon>Ecdysozoa</taxon>
        <taxon>Arthropoda</taxon>
        <taxon>Chelicerata</taxon>
        <taxon>Arachnida</taxon>
        <taxon>Acari</taxon>
        <taxon>Acariformes</taxon>
        <taxon>Sarcoptiformes</taxon>
        <taxon>Astigmata</taxon>
        <taxon>Psoroptidia</taxon>
        <taxon>Analgoidea</taxon>
        <taxon>Pyroglyphidae</taxon>
        <taxon>Pyroglyphinae</taxon>
        <taxon>Euroglyphus</taxon>
    </lineage>
</organism>
<evidence type="ECO:0000259" key="1">
    <source>
        <dbReference type="Pfam" id="PF04721"/>
    </source>
</evidence>
<dbReference type="Pfam" id="PF04721">
    <property type="entry name" value="PAW"/>
    <property type="match status" value="1"/>
</dbReference>
<reference evidence="2 3" key="1">
    <citation type="submission" date="2017-03" db="EMBL/GenBank/DDBJ databases">
        <title>Genome Survey of Euroglyphus maynei.</title>
        <authorList>
            <person name="Arlian L.G."/>
            <person name="Morgan M.S."/>
            <person name="Rider S.D."/>
        </authorList>
    </citation>
    <scope>NUCLEOTIDE SEQUENCE [LARGE SCALE GENOMIC DNA]</scope>
    <source>
        <strain evidence="2">Arlian Lab</strain>
        <tissue evidence="2">Whole body</tissue>
    </source>
</reference>
<name>A0A1Y3BVF4_EURMA</name>
<dbReference type="GO" id="GO:0006516">
    <property type="term" value="P:glycoprotein catabolic process"/>
    <property type="evidence" value="ECO:0007669"/>
    <property type="project" value="InterPro"/>
</dbReference>
<dbReference type="EMBL" id="MUJZ01001006">
    <property type="protein sequence ID" value="OTF84047.1"/>
    <property type="molecule type" value="Genomic_DNA"/>
</dbReference>
<dbReference type="Gene3D" id="2.60.120.1020">
    <property type="entry name" value="Peptide N glycanase, PAW domain"/>
    <property type="match status" value="1"/>
</dbReference>
<dbReference type="GO" id="GO:0005737">
    <property type="term" value="C:cytoplasm"/>
    <property type="evidence" value="ECO:0007669"/>
    <property type="project" value="InterPro"/>
</dbReference>
<proteinExistence type="predicted"/>
<keyword evidence="3" id="KW-1185">Reference proteome</keyword>
<evidence type="ECO:0000313" key="3">
    <source>
        <dbReference type="Proteomes" id="UP000194236"/>
    </source>
</evidence>